<dbReference type="HOGENOM" id="CLU_386290_0_0_10"/>
<evidence type="ECO:0000313" key="2">
    <source>
        <dbReference type="Proteomes" id="UP000007590"/>
    </source>
</evidence>
<dbReference type="EMBL" id="CP003349">
    <property type="protein sequence ID" value="AFD05307.1"/>
    <property type="molecule type" value="Genomic_DNA"/>
</dbReference>
<dbReference type="AlphaFoldDB" id="H8KXL1"/>
<sequence length="711" mass="83870">MHVHDINLKKISKEILIEYLIKNVLIKPAKRELKEILTKIERSISNADYLTTRNGLIISIYFNYDETFKIIKRKGLFRYSKYINQKCIVKNLALDLLEICDRFGCLTDKTKIYLNSIITFSPILESYKDIDKFIIQEIKRFETNYPNKSLIKTLVSFVDFLFLVDHMPNKVNDLMDLNCRTKEDISAAVSFLTFFYSDRIKNKNVNITFISEEYILSNEISKLLIPVCFLLDYKDFEVQFDHFDYYCVLKNDKLFIAPPFENFEKAVRLGYIRTEIQYLNDRLKNENNALSIEDFTKDISNLEGYDFFKYTETYNYPRYSLQIPENFYDHLINSFVKSNELFKEEVIYLASVFKEQLLNPADLEGIKLKNDLSLFDIIKIRRLFLILYQFFSKEIYKKEKKGSDLLFRSLIPVLSEKNLATHLQKVVSEDKADAFLDIVCWESNLDSFLDLQYHPILYFDGYFLIALSVLSNSNFVRNIYASEYKRGNVSLLKDGENDPLLIKLANSFSEAKIQCYIETKIENTDIDLCAIYENTLFIFECKHNLHPVSPFDLRTTFDYIKKAENQLDKITNSFNNGHLINTLEAKHHISLSKVDRIQCCIVLSNRLLNGNIFKYPVRNINEIDNMLTRGVMKTEFGEFWLWKEKKLSLDFLLNYFSIESELTTLHFESLSQEIVTYELSTPKLETVTYFWEYNKAIISLKRYIGKLDKVN</sequence>
<evidence type="ECO:0008006" key="3">
    <source>
        <dbReference type="Google" id="ProtNLM"/>
    </source>
</evidence>
<keyword evidence="2" id="KW-1185">Reference proteome</keyword>
<evidence type="ECO:0000313" key="1">
    <source>
        <dbReference type="EMBL" id="AFD05307.1"/>
    </source>
</evidence>
<dbReference type="KEGG" id="scn:Solca_0154"/>
<dbReference type="Proteomes" id="UP000007590">
    <property type="component" value="Chromosome"/>
</dbReference>
<reference evidence="1" key="1">
    <citation type="submission" date="2012-02" db="EMBL/GenBank/DDBJ databases">
        <title>The complete genome of Solitalea canadensis DSM 3403.</title>
        <authorList>
            <consortium name="US DOE Joint Genome Institute (JGI-PGF)"/>
            <person name="Lucas S."/>
            <person name="Copeland A."/>
            <person name="Lapidus A."/>
            <person name="Glavina del Rio T."/>
            <person name="Dalin E."/>
            <person name="Tice H."/>
            <person name="Bruce D."/>
            <person name="Goodwin L."/>
            <person name="Pitluck S."/>
            <person name="Peters L."/>
            <person name="Ovchinnikova G."/>
            <person name="Lu M."/>
            <person name="Kyrpides N."/>
            <person name="Mavromatis K."/>
            <person name="Ivanova N."/>
            <person name="Brettin T."/>
            <person name="Detter J.C."/>
            <person name="Han C."/>
            <person name="Larimer F."/>
            <person name="Land M."/>
            <person name="Hauser L."/>
            <person name="Markowitz V."/>
            <person name="Cheng J.-F."/>
            <person name="Hugenholtz P."/>
            <person name="Woyke T."/>
            <person name="Wu D."/>
            <person name="Spring S."/>
            <person name="Schroeder M."/>
            <person name="Kopitz M."/>
            <person name="Brambilla E."/>
            <person name="Klenk H.-P."/>
            <person name="Eisen J.A."/>
        </authorList>
    </citation>
    <scope>NUCLEOTIDE SEQUENCE</scope>
    <source>
        <strain evidence="1">DSM 3403</strain>
    </source>
</reference>
<dbReference type="RefSeq" id="WP_014678535.1">
    <property type="nucleotide sequence ID" value="NC_017770.1"/>
</dbReference>
<dbReference type="eggNOG" id="ENOG5031MTF">
    <property type="taxonomic scope" value="Bacteria"/>
</dbReference>
<proteinExistence type="predicted"/>
<gene>
    <name evidence="1" type="ordered locus">Solca_0154</name>
</gene>
<dbReference type="OrthoDB" id="893860at2"/>
<accession>H8KXL1</accession>
<dbReference type="STRING" id="929556.Solca_0154"/>
<name>H8KXL1_SOLCM</name>
<organism evidence="1 2">
    <name type="scientific">Solitalea canadensis (strain ATCC 29591 / DSM 3403 / JCM 21819 / LMG 8368 / NBRC 15130 / NCIMB 12057 / USAM 9D)</name>
    <name type="common">Flexibacter canadensis</name>
    <dbReference type="NCBI Taxonomy" id="929556"/>
    <lineage>
        <taxon>Bacteria</taxon>
        <taxon>Pseudomonadati</taxon>
        <taxon>Bacteroidota</taxon>
        <taxon>Sphingobacteriia</taxon>
        <taxon>Sphingobacteriales</taxon>
        <taxon>Sphingobacteriaceae</taxon>
        <taxon>Solitalea</taxon>
    </lineage>
</organism>
<protein>
    <recommendedName>
        <fullName evidence="3">NERD domain-containing protein</fullName>
    </recommendedName>
</protein>